<dbReference type="GO" id="GO:0005634">
    <property type="term" value="C:nucleus"/>
    <property type="evidence" value="ECO:0007669"/>
    <property type="project" value="UniProtKB-SubCell"/>
</dbReference>
<protein>
    <submittedName>
        <fullName evidence="10">Basic-leucine zipper domain</fullName>
    </submittedName>
</protein>
<evidence type="ECO:0000256" key="8">
    <source>
        <dbReference type="SAM" id="MobiDB-lite"/>
    </source>
</evidence>
<reference evidence="10 11" key="1">
    <citation type="submission" date="2023-12" db="EMBL/GenBank/DDBJ databases">
        <title>A high-quality genome assembly for Dillenia turbinata (Dilleniales).</title>
        <authorList>
            <person name="Chanderbali A."/>
        </authorList>
    </citation>
    <scope>NUCLEOTIDE SEQUENCE [LARGE SCALE GENOMIC DNA]</scope>
    <source>
        <strain evidence="10">LSX21</strain>
        <tissue evidence="10">Leaf</tissue>
    </source>
</reference>
<evidence type="ECO:0000256" key="1">
    <source>
        <dbReference type="ARBA" id="ARBA00004123"/>
    </source>
</evidence>
<dbReference type="InterPro" id="IPR004827">
    <property type="entry name" value="bZIP"/>
</dbReference>
<evidence type="ECO:0000256" key="4">
    <source>
        <dbReference type="ARBA" id="ARBA00023125"/>
    </source>
</evidence>
<keyword evidence="4" id="KW-0238">DNA-binding</keyword>
<feature type="compositionally biased region" description="Basic residues" evidence="8">
    <location>
        <begin position="65"/>
        <end position="74"/>
    </location>
</feature>
<evidence type="ECO:0000259" key="9">
    <source>
        <dbReference type="PROSITE" id="PS50217"/>
    </source>
</evidence>
<sequence length="529" mass="59400">MVSAAHGKRRSSPASSRTSGEFSSECREEDMVRNEIEAAEVLADMAARIERDSTSSSGGTEWGNKGKRARKQRGVKGESTPSDFKKNLDDYEQQQQKTTSNLLEEQLVMDEPQNRCGNTTVGTENDEQEAGSTDMKAHYDQNYMPFRGRRSRQNLTEAEKEARRLRRVLANRESARQTIRRRQALFEELNRKAADLAWENINLRKERDLAMKEYQSLQSANEHLKEKVANMVKVEVKETPEEYYSAHVNTSTSLLTNRPVLLCNQPPFASFLWPPPILQSSNPFQTQHCPQDADTVSAKAIAPSAGMPTSSHVQENPSINGTGTPFYVVPCPWFFPLPGHVGGVHPQPSSSMRDNQNETSADDYQPSLTGEREHMMTGTSQLPMKRHLGQPDSESQHSSLSIKVKNELPGFAEVKPTMNYHEAQSRFSTEGSDQPSQPKELDLMPASLNFVSQAVSNKHESGVRVQKSRTTEVGSTNCHALRTTTEKNHELTILSTKKSDAVAAAEARRRRKELTRLKNIHGRPFRTYC</sequence>
<dbReference type="InterPro" id="IPR045314">
    <property type="entry name" value="bZIP_plant_GBF1"/>
</dbReference>
<organism evidence="10 11">
    <name type="scientific">Dillenia turbinata</name>
    <dbReference type="NCBI Taxonomy" id="194707"/>
    <lineage>
        <taxon>Eukaryota</taxon>
        <taxon>Viridiplantae</taxon>
        <taxon>Streptophyta</taxon>
        <taxon>Embryophyta</taxon>
        <taxon>Tracheophyta</taxon>
        <taxon>Spermatophyta</taxon>
        <taxon>Magnoliopsida</taxon>
        <taxon>eudicotyledons</taxon>
        <taxon>Gunneridae</taxon>
        <taxon>Pentapetalae</taxon>
        <taxon>Dilleniales</taxon>
        <taxon>Dilleniaceae</taxon>
        <taxon>Dillenia</taxon>
    </lineage>
</organism>
<keyword evidence="5" id="KW-0804">Transcription</keyword>
<gene>
    <name evidence="10" type="ORF">RJ641_028007</name>
</gene>
<dbReference type="EMBL" id="JBAMMX010000004">
    <property type="protein sequence ID" value="KAK6942630.1"/>
    <property type="molecule type" value="Genomic_DNA"/>
</dbReference>
<dbReference type="InterPro" id="IPR046347">
    <property type="entry name" value="bZIP_sf"/>
</dbReference>
<keyword evidence="11" id="KW-1185">Reference proteome</keyword>
<dbReference type="PANTHER" id="PTHR45967">
    <property type="entry name" value="G-BOX-BINDING FACTOR 3-RELATED"/>
    <property type="match status" value="1"/>
</dbReference>
<evidence type="ECO:0000313" key="11">
    <source>
        <dbReference type="Proteomes" id="UP001370490"/>
    </source>
</evidence>
<feature type="region of interest" description="Disordered" evidence="8">
    <location>
        <begin position="345"/>
        <end position="400"/>
    </location>
</feature>
<dbReference type="GO" id="GO:0003700">
    <property type="term" value="F:DNA-binding transcription factor activity"/>
    <property type="evidence" value="ECO:0007669"/>
    <property type="project" value="InterPro"/>
</dbReference>
<feature type="region of interest" description="Disordered" evidence="8">
    <location>
        <begin position="45"/>
        <end position="136"/>
    </location>
</feature>
<keyword evidence="3" id="KW-0805">Transcription regulation</keyword>
<dbReference type="Proteomes" id="UP001370490">
    <property type="component" value="Unassembled WGS sequence"/>
</dbReference>
<feature type="compositionally biased region" description="Basic residues" evidence="8">
    <location>
        <begin position="1"/>
        <end position="11"/>
    </location>
</feature>
<comment type="subcellular location">
    <subcellularLocation>
        <location evidence="1">Nucleus</location>
    </subcellularLocation>
</comment>
<dbReference type="InterPro" id="IPR044827">
    <property type="entry name" value="GBF-like"/>
</dbReference>
<evidence type="ECO:0000256" key="2">
    <source>
        <dbReference type="ARBA" id="ARBA00007163"/>
    </source>
</evidence>
<feature type="compositionally biased region" description="Basic and acidic residues" evidence="8">
    <location>
        <begin position="24"/>
        <end position="33"/>
    </location>
</feature>
<dbReference type="AlphaFoldDB" id="A0AAN8ZR03"/>
<feature type="compositionally biased region" description="Polar residues" evidence="8">
    <location>
        <begin position="93"/>
        <end position="103"/>
    </location>
</feature>
<proteinExistence type="inferred from homology"/>
<keyword evidence="7" id="KW-0175">Coiled coil</keyword>
<evidence type="ECO:0000256" key="6">
    <source>
        <dbReference type="ARBA" id="ARBA00023242"/>
    </source>
</evidence>
<accession>A0AAN8ZR03</accession>
<evidence type="ECO:0000256" key="5">
    <source>
        <dbReference type="ARBA" id="ARBA00023163"/>
    </source>
</evidence>
<feature type="coiled-coil region" evidence="7">
    <location>
        <begin position="148"/>
        <end position="227"/>
    </location>
</feature>
<feature type="domain" description="BZIP" evidence="9">
    <location>
        <begin position="161"/>
        <end position="224"/>
    </location>
</feature>
<dbReference type="SMART" id="SM00338">
    <property type="entry name" value="BRLZ"/>
    <property type="match status" value="1"/>
</dbReference>
<evidence type="ECO:0000313" key="10">
    <source>
        <dbReference type="EMBL" id="KAK6942630.1"/>
    </source>
</evidence>
<dbReference type="SUPFAM" id="SSF57959">
    <property type="entry name" value="Leucine zipper domain"/>
    <property type="match status" value="1"/>
</dbReference>
<feature type="compositionally biased region" description="Polar residues" evidence="8">
    <location>
        <begin position="347"/>
        <end position="359"/>
    </location>
</feature>
<dbReference type="PROSITE" id="PS50217">
    <property type="entry name" value="BZIP"/>
    <property type="match status" value="1"/>
</dbReference>
<dbReference type="CDD" id="cd14702">
    <property type="entry name" value="bZIP_plant_GBF1"/>
    <property type="match status" value="1"/>
</dbReference>
<dbReference type="GO" id="GO:0043565">
    <property type="term" value="F:sequence-specific DNA binding"/>
    <property type="evidence" value="ECO:0007669"/>
    <property type="project" value="InterPro"/>
</dbReference>
<comment type="caution">
    <text evidence="10">The sequence shown here is derived from an EMBL/GenBank/DDBJ whole genome shotgun (WGS) entry which is preliminary data.</text>
</comment>
<evidence type="ECO:0000256" key="3">
    <source>
        <dbReference type="ARBA" id="ARBA00023015"/>
    </source>
</evidence>
<name>A0AAN8ZR03_9MAGN</name>
<keyword evidence="6" id="KW-0539">Nucleus</keyword>
<dbReference type="Pfam" id="PF00170">
    <property type="entry name" value="bZIP_1"/>
    <property type="match status" value="1"/>
</dbReference>
<dbReference type="PANTHER" id="PTHR45967:SF28">
    <property type="entry name" value="BASIC-LEUCINE ZIPPER (BZIP) TRANSCRIPTION FACTOR FAMILY PROTEIN"/>
    <property type="match status" value="1"/>
</dbReference>
<feature type="compositionally biased region" description="Polar residues" evidence="8">
    <location>
        <begin position="12"/>
        <end position="22"/>
    </location>
</feature>
<comment type="similarity">
    <text evidence="2">Belongs to the bZIP family.</text>
</comment>
<evidence type="ECO:0000256" key="7">
    <source>
        <dbReference type="SAM" id="Coils"/>
    </source>
</evidence>
<feature type="region of interest" description="Disordered" evidence="8">
    <location>
        <begin position="1"/>
        <end position="33"/>
    </location>
</feature>